<comment type="catalytic activity">
    <reaction evidence="10">
        <text>beta-D-fructose 6-phosphate + ATP = beta-D-fructose 1,6-bisphosphate + ADP + H(+)</text>
        <dbReference type="Rhea" id="RHEA:16109"/>
        <dbReference type="ChEBI" id="CHEBI:15378"/>
        <dbReference type="ChEBI" id="CHEBI:30616"/>
        <dbReference type="ChEBI" id="CHEBI:32966"/>
        <dbReference type="ChEBI" id="CHEBI:57634"/>
        <dbReference type="ChEBI" id="CHEBI:456216"/>
        <dbReference type="EC" id="2.7.1.11"/>
    </reaction>
</comment>
<gene>
    <name evidence="12" type="primary">PFK_1</name>
    <name evidence="12" type="ORF">PHATRDRAFT_51286</name>
</gene>
<sequence>MNERRNRASWLVLAVTGGPLLLSVSSRCFVDAFSIASSVSSRSSAHIGDSSSVRFLFADECSLNTFDAEECIATAGYVRDPTEASSVDNVLVAEIETLRDKFTSFENVDAHVKTTNMIKYCRRREGKRLLASDTIAPSVNSRIANIEYNHLIEDRELVLVDTVRVPGMDKSSRAFHRAGPRKLLHFDPSLVNAAIVTCGGLCPGLNNVIRELVHSLHNLYGAQNVWGITGGYHGFHNPEYAPVLLTNEMVENIHHEGGTILRTSRGGFEIDAIVSFLRSKSISQLYIIGGDGTHRGAYKIHEACMEAGLNIAVAGIPKTIDNDIDYIDRSFGFVSAVEAAQASIRSAKTEAMCTVPNAVGIIKLMGRSAGYLATFAALGSGDVDLVLVPEVPIVLDGPGGVLPFLRQRVKEQKFAVVVVAEGAGEELLEATNVVDRGGNRLLPPIGEYMRDRIKEYFVEHGEEATMKYIDPSYTVRSVPANGADSLYCMELAQNAVHGAMAGYTGFSVGLVNNNVVYLPIPQLVASSPRQMSPCGTTWERVLAMTGQPNTTPYVRSEEQPIPL</sequence>
<feature type="domain" description="Phosphofructokinase" evidence="11">
    <location>
        <begin position="193"/>
        <end position="497"/>
    </location>
</feature>
<keyword evidence="7" id="KW-0067">ATP-binding</keyword>
<name>B7GE27_PHATC</name>
<evidence type="ECO:0000256" key="10">
    <source>
        <dbReference type="ARBA" id="ARBA00048070"/>
    </source>
</evidence>
<dbReference type="HOGENOM" id="CLU_020655_7_4_1"/>
<comment type="cofactor">
    <cofactor evidence="1">
        <name>Mg(2+)</name>
        <dbReference type="ChEBI" id="CHEBI:18420"/>
    </cofactor>
</comment>
<evidence type="ECO:0000256" key="5">
    <source>
        <dbReference type="ARBA" id="ARBA00022741"/>
    </source>
</evidence>
<keyword evidence="6 12" id="KW-0418">Kinase</keyword>
<keyword evidence="9" id="KW-0324">Glycolysis</keyword>
<dbReference type="GO" id="GO:0005524">
    <property type="term" value="F:ATP binding"/>
    <property type="evidence" value="ECO:0007669"/>
    <property type="project" value="UniProtKB-KW"/>
</dbReference>
<dbReference type="InterPro" id="IPR050929">
    <property type="entry name" value="PFKA"/>
</dbReference>
<dbReference type="KEGG" id="pti:PHATRDRAFT_51286"/>
<protein>
    <submittedName>
        <fullName evidence="12">Pyrophosphate-dependent phosphofructose kinase</fullName>
    </submittedName>
</protein>
<dbReference type="InParanoid" id="B7GE27"/>
<evidence type="ECO:0000256" key="7">
    <source>
        <dbReference type="ARBA" id="ARBA00022840"/>
    </source>
</evidence>
<dbReference type="EMBL" id="CM000631">
    <property type="protein sequence ID" value="EEC43176.1"/>
    <property type="molecule type" value="Genomic_DNA"/>
</dbReference>
<dbReference type="PANTHER" id="PTHR45770">
    <property type="entry name" value="ATP-DEPENDENT 6-PHOSPHOFRUCTOKINASE 1"/>
    <property type="match status" value="1"/>
</dbReference>
<dbReference type="NCBIfam" id="NF005301">
    <property type="entry name" value="PRK06830.1"/>
    <property type="match status" value="1"/>
</dbReference>
<keyword evidence="13" id="KW-1185">Reference proteome</keyword>
<dbReference type="InterPro" id="IPR022953">
    <property type="entry name" value="ATP_PFK"/>
</dbReference>
<dbReference type="Gene3D" id="3.40.50.450">
    <property type="match status" value="1"/>
</dbReference>
<dbReference type="GO" id="GO:0005737">
    <property type="term" value="C:cytoplasm"/>
    <property type="evidence" value="ECO:0007669"/>
    <property type="project" value="UniProtKB-ARBA"/>
</dbReference>
<dbReference type="Pfam" id="PF00365">
    <property type="entry name" value="PFK"/>
    <property type="match status" value="1"/>
</dbReference>
<dbReference type="STRING" id="556484.B7GE27"/>
<proteinExistence type="predicted"/>
<dbReference type="InterPro" id="IPR035966">
    <property type="entry name" value="PKF_sf"/>
</dbReference>
<dbReference type="OMA" id="VIHEEIR"/>
<dbReference type="GO" id="GO:0003872">
    <property type="term" value="F:6-phosphofructokinase activity"/>
    <property type="evidence" value="ECO:0007669"/>
    <property type="project" value="UniProtKB-EC"/>
</dbReference>
<evidence type="ECO:0000313" key="12">
    <source>
        <dbReference type="EMBL" id="EEC43176.1"/>
    </source>
</evidence>
<organism evidence="12 13">
    <name type="scientific">Phaeodactylum tricornutum (strain CCAP 1055/1)</name>
    <dbReference type="NCBI Taxonomy" id="556484"/>
    <lineage>
        <taxon>Eukaryota</taxon>
        <taxon>Sar</taxon>
        <taxon>Stramenopiles</taxon>
        <taxon>Ochrophyta</taxon>
        <taxon>Bacillariophyta</taxon>
        <taxon>Bacillariophyceae</taxon>
        <taxon>Bacillariophycidae</taxon>
        <taxon>Naviculales</taxon>
        <taxon>Phaeodactylaceae</taxon>
        <taxon>Phaeodactylum</taxon>
    </lineage>
</organism>
<evidence type="ECO:0000256" key="4">
    <source>
        <dbReference type="ARBA" id="ARBA00022723"/>
    </source>
</evidence>
<evidence type="ECO:0000256" key="2">
    <source>
        <dbReference type="ARBA" id="ARBA00002659"/>
    </source>
</evidence>
<dbReference type="GO" id="GO:0006002">
    <property type="term" value="P:fructose 6-phosphate metabolic process"/>
    <property type="evidence" value="ECO:0007669"/>
    <property type="project" value="InterPro"/>
</dbReference>
<keyword evidence="5" id="KW-0547">Nucleotide-binding</keyword>
<evidence type="ECO:0000313" key="13">
    <source>
        <dbReference type="Proteomes" id="UP000000759"/>
    </source>
</evidence>
<reference evidence="13" key="2">
    <citation type="submission" date="2008-08" db="EMBL/GenBank/DDBJ databases">
        <authorList>
            <consortium name="Diatom Consortium"/>
            <person name="Grigoriev I."/>
            <person name="Grimwood J."/>
            <person name="Kuo A."/>
            <person name="Otillar R.P."/>
            <person name="Salamov A."/>
            <person name="Detter J.C."/>
            <person name="Lindquist E."/>
            <person name="Shapiro H."/>
            <person name="Lucas S."/>
            <person name="Glavina del Rio T."/>
            <person name="Pitluck S."/>
            <person name="Rokhsar D."/>
            <person name="Bowler C."/>
        </authorList>
    </citation>
    <scope>GENOME REANNOTATION</scope>
    <source>
        <strain evidence="13">CCAP 1055/1</strain>
    </source>
</reference>
<accession>B7GE27</accession>
<evidence type="ECO:0000259" key="11">
    <source>
        <dbReference type="Pfam" id="PF00365"/>
    </source>
</evidence>
<evidence type="ECO:0000256" key="3">
    <source>
        <dbReference type="ARBA" id="ARBA00022679"/>
    </source>
</evidence>
<evidence type="ECO:0000256" key="1">
    <source>
        <dbReference type="ARBA" id="ARBA00001946"/>
    </source>
</evidence>
<dbReference type="FunFam" id="3.40.50.450:FF:000002">
    <property type="entry name" value="ATP-dependent 6-phosphofructokinase"/>
    <property type="match status" value="1"/>
</dbReference>
<dbReference type="SUPFAM" id="SSF53784">
    <property type="entry name" value="Phosphofructokinase"/>
    <property type="match status" value="1"/>
</dbReference>
<evidence type="ECO:0000256" key="8">
    <source>
        <dbReference type="ARBA" id="ARBA00022842"/>
    </source>
</evidence>
<dbReference type="Proteomes" id="UP000000759">
    <property type="component" value="Chromosome 29"/>
</dbReference>
<dbReference type="PRINTS" id="PR00476">
    <property type="entry name" value="PHFRCTKINASE"/>
</dbReference>
<dbReference type="RefSeq" id="XP_002185307.1">
    <property type="nucleotide sequence ID" value="XM_002185271.1"/>
</dbReference>
<dbReference type="OrthoDB" id="40818at2759"/>
<keyword evidence="4" id="KW-0479">Metal-binding</keyword>
<dbReference type="AlphaFoldDB" id="B7GE27"/>
<dbReference type="GeneID" id="7199226"/>
<reference evidence="12 13" key="1">
    <citation type="journal article" date="2008" name="Nature">
        <title>The Phaeodactylum genome reveals the evolutionary history of diatom genomes.</title>
        <authorList>
            <person name="Bowler C."/>
            <person name="Allen A.E."/>
            <person name="Badger J.H."/>
            <person name="Grimwood J."/>
            <person name="Jabbari K."/>
            <person name="Kuo A."/>
            <person name="Maheswari U."/>
            <person name="Martens C."/>
            <person name="Maumus F."/>
            <person name="Otillar R.P."/>
            <person name="Rayko E."/>
            <person name="Salamov A."/>
            <person name="Vandepoele K."/>
            <person name="Beszteri B."/>
            <person name="Gruber A."/>
            <person name="Heijde M."/>
            <person name="Katinka M."/>
            <person name="Mock T."/>
            <person name="Valentin K."/>
            <person name="Verret F."/>
            <person name="Berges J.A."/>
            <person name="Brownlee C."/>
            <person name="Cadoret J.P."/>
            <person name="Chiovitti A."/>
            <person name="Choi C.J."/>
            <person name="Coesel S."/>
            <person name="De Martino A."/>
            <person name="Detter J.C."/>
            <person name="Durkin C."/>
            <person name="Falciatore A."/>
            <person name="Fournet J."/>
            <person name="Haruta M."/>
            <person name="Huysman M.J."/>
            <person name="Jenkins B.D."/>
            <person name="Jiroutova K."/>
            <person name="Jorgensen R.E."/>
            <person name="Joubert Y."/>
            <person name="Kaplan A."/>
            <person name="Kroger N."/>
            <person name="Kroth P.G."/>
            <person name="La Roche J."/>
            <person name="Lindquist E."/>
            <person name="Lommer M."/>
            <person name="Martin-Jezequel V."/>
            <person name="Lopez P.J."/>
            <person name="Lucas S."/>
            <person name="Mangogna M."/>
            <person name="McGinnis K."/>
            <person name="Medlin L.K."/>
            <person name="Montsant A."/>
            <person name="Oudot-Le Secq M.P."/>
            <person name="Napoli C."/>
            <person name="Obornik M."/>
            <person name="Parker M.S."/>
            <person name="Petit J.L."/>
            <person name="Porcel B.M."/>
            <person name="Poulsen N."/>
            <person name="Robison M."/>
            <person name="Rychlewski L."/>
            <person name="Rynearson T.A."/>
            <person name="Schmutz J."/>
            <person name="Shapiro H."/>
            <person name="Siaut M."/>
            <person name="Stanley M."/>
            <person name="Sussman M.R."/>
            <person name="Taylor A.R."/>
            <person name="Vardi A."/>
            <person name="von Dassow P."/>
            <person name="Vyverman W."/>
            <person name="Willis A."/>
            <person name="Wyrwicz L.S."/>
            <person name="Rokhsar D.S."/>
            <person name="Weissenbach J."/>
            <person name="Armbrust E.V."/>
            <person name="Green B.R."/>
            <person name="Van de Peer Y."/>
            <person name="Grigoriev I.V."/>
        </authorList>
    </citation>
    <scope>NUCLEOTIDE SEQUENCE [LARGE SCALE GENOMIC DNA]</scope>
    <source>
        <strain evidence="12 13">CCAP 1055/1</strain>
    </source>
</reference>
<comment type="function">
    <text evidence="2">Catalyzes the phosphorylation of D-fructose 6-phosphate to fructose 1,6-bisphosphate by ATP, the first committing step of glycolysis.</text>
</comment>
<dbReference type="InterPro" id="IPR000023">
    <property type="entry name" value="Phosphofructokinase_dom"/>
</dbReference>
<dbReference type="GO" id="GO:0046872">
    <property type="term" value="F:metal ion binding"/>
    <property type="evidence" value="ECO:0007669"/>
    <property type="project" value="UniProtKB-KW"/>
</dbReference>
<keyword evidence="3" id="KW-0808">Transferase</keyword>
<keyword evidence="8" id="KW-0460">Magnesium</keyword>
<evidence type="ECO:0000256" key="6">
    <source>
        <dbReference type="ARBA" id="ARBA00022777"/>
    </source>
</evidence>
<evidence type="ECO:0000256" key="9">
    <source>
        <dbReference type="ARBA" id="ARBA00023152"/>
    </source>
</evidence>
<dbReference type="UniPathway" id="UPA00109">
    <property type="reaction ID" value="UER00182"/>
</dbReference>